<dbReference type="Proteomes" id="UP001234297">
    <property type="component" value="Chromosome 4"/>
</dbReference>
<dbReference type="EMBL" id="CM056812">
    <property type="protein sequence ID" value="KAJ8617711.1"/>
    <property type="molecule type" value="Genomic_DNA"/>
</dbReference>
<protein>
    <submittedName>
        <fullName evidence="1">Uncharacterized protein</fullName>
    </submittedName>
</protein>
<accession>A0ACC2K9G2</accession>
<evidence type="ECO:0000313" key="2">
    <source>
        <dbReference type="Proteomes" id="UP001234297"/>
    </source>
</evidence>
<evidence type="ECO:0000313" key="1">
    <source>
        <dbReference type="EMBL" id="KAJ8617711.1"/>
    </source>
</evidence>
<proteinExistence type="predicted"/>
<comment type="caution">
    <text evidence="1">The sequence shown here is derived from an EMBL/GenBank/DDBJ whole genome shotgun (WGS) entry which is preliminary data.</text>
</comment>
<gene>
    <name evidence="1" type="ORF">MRB53_013897</name>
</gene>
<reference evidence="1 2" key="1">
    <citation type="journal article" date="2022" name="Hortic Res">
        <title>A haplotype resolved chromosomal level avocado genome allows analysis of novel avocado genes.</title>
        <authorList>
            <person name="Nath O."/>
            <person name="Fletcher S.J."/>
            <person name="Hayward A."/>
            <person name="Shaw L.M."/>
            <person name="Masouleh A.K."/>
            <person name="Furtado A."/>
            <person name="Henry R.J."/>
            <person name="Mitter N."/>
        </authorList>
    </citation>
    <scope>NUCLEOTIDE SEQUENCE [LARGE SCALE GENOMIC DNA]</scope>
    <source>
        <strain evidence="2">cv. Hass</strain>
    </source>
</reference>
<organism evidence="1 2">
    <name type="scientific">Persea americana</name>
    <name type="common">Avocado</name>
    <dbReference type="NCBI Taxonomy" id="3435"/>
    <lineage>
        <taxon>Eukaryota</taxon>
        <taxon>Viridiplantae</taxon>
        <taxon>Streptophyta</taxon>
        <taxon>Embryophyta</taxon>
        <taxon>Tracheophyta</taxon>
        <taxon>Spermatophyta</taxon>
        <taxon>Magnoliopsida</taxon>
        <taxon>Magnoliidae</taxon>
        <taxon>Laurales</taxon>
        <taxon>Lauraceae</taxon>
        <taxon>Persea</taxon>
    </lineage>
</organism>
<keyword evidence="2" id="KW-1185">Reference proteome</keyword>
<name>A0ACC2K9G2_PERAE</name>
<sequence length="98" mass="10917">MAKKVSRRMTRPYRVGPLWTLFGHFTTIIPPWDGHQRPHIGGGGLRCQKVQQLIAYMHKNSLLRRAVNIGQAAFVTTLSLLSNAVFSLDLVDLSSDSA</sequence>